<dbReference type="GO" id="GO:0003887">
    <property type="term" value="F:DNA-directed DNA polymerase activity"/>
    <property type="evidence" value="ECO:0007669"/>
    <property type="project" value="UniProtKB-KW"/>
</dbReference>
<keyword evidence="2" id="KW-0808">Transferase</keyword>
<dbReference type="GO" id="GO:0046982">
    <property type="term" value="F:protein heterodimerization activity"/>
    <property type="evidence" value="ECO:0007669"/>
    <property type="project" value="InterPro"/>
</dbReference>
<dbReference type="CDD" id="cd22929">
    <property type="entry name" value="HFD_POLE4-like"/>
    <property type="match status" value="1"/>
</dbReference>
<sequence length="333" mass="37695">MSEHDMEILGDSNEITFENAKSFLPRLPLSKAKKIAKMDSEYLLTANAAIVATTFATELFVQSLVENALAMNQLNHNNRNNKKDQNKKNARLTYNDIAESVQRLECFQFLEDVIPKKQSHHNNKNKNIQIKNTTTTSTGTEENIERKTDDEQKEIEDKDEADEVEREKEDTTGKKYDKNSTAEINEHNATNKEHTLSFFQKFQYSANKKSSKSSGSSGKYNNGITSGNSGSKSDVEMIDADDTNSNDDDLVEEIDDDIDDEADEEDSNEDDNNIQEQLSQVEQMDHVVDVDTIQDSTLPSKERMTLNRNQEDNNDLLSSSDSDSETDILRNVV</sequence>
<feature type="compositionally biased region" description="Acidic residues" evidence="1">
    <location>
        <begin position="236"/>
        <end position="273"/>
    </location>
</feature>
<dbReference type="AlphaFoldDB" id="A0A9P6WDI5"/>
<feature type="compositionally biased region" description="Polar residues" evidence="1">
    <location>
        <begin position="220"/>
        <end position="232"/>
    </location>
</feature>
<name>A0A9P6WDI5_MAUEX</name>
<dbReference type="InterPro" id="IPR009072">
    <property type="entry name" value="Histone-fold"/>
</dbReference>
<protein>
    <submittedName>
        <fullName evidence="2">DNA-directed DNA polymerase epsilon, subunit C</fullName>
    </submittedName>
</protein>
<feature type="region of interest" description="Disordered" evidence="1">
    <location>
        <begin position="118"/>
        <end position="192"/>
    </location>
</feature>
<keyword evidence="3" id="KW-1185">Reference proteome</keyword>
<dbReference type="SUPFAM" id="SSF47113">
    <property type="entry name" value="Histone-fold"/>
    <property type="match status" value="1"/>
</dbReference>
<comment type="caution">
    <text evidence="2">The sequence shown here is derived from an EMBL/GenBank/DDBJ whole genome shotgun (WGS) entry which is preliminary data.</text>
</comment>
<keyword evidence="2" id="KW-0548">Nucleotidyltransferase</keyword>
<feature type="region of interest" description="Disordered" evidence="1">
    <location>
        <begin position="292"/>
        <end position="333"/>
    </location>
</feature>
<feature type="region of interest" description="Disordered" evidence="1">
    <location>
        <begin position="206"/>
        <end position="276"/>
    </location>
</feature>
<evidence type="ECO:0000256" key="1">
    <source>
        <dbReference type="SAM" id="MobiDB-lite"/>
    </source>
</evidence>
<feature type="compositionally biased region" description="Acidic residues" evidence="1">
    <location>
        <begin position="151"/>
        <end position="164"/>
    </location>
</feature>
<dbReference type="EMBL" id="PUHR01000042">
    <property type="protein sequence ID" value="KAG0669394.1"/>
    <property type="molecule type" value="Genomic_DNA"/>
</dbReference>
<feature type="compositionally biased region" description="Basic and acidic residues" evidence="1">
    <location>
        <begin position="165"/>
        <end position="192"/>
    </location>
</feature>
<dbReference type="Proteomes" id="UP000750334">
    <property type="component" value="Unassembled WGS sequence"/>
</dbReference>
<feature type="compositionally biased region" description="Low complexity" evidence="1">
    <location>
        <begin position="125"/>
        <end position="138"/>
    </location>
</feature>
<gene>
    <name evidence="2" type="primary">DPB3_1</name>
    <name evidence="2" type="ORF">C6P45_003830</name>
</gene>
<dbReference type="Gene3D" id="1.10.20.10">
    <property type="entry name" value="Histone, subunit A"/>
    <property type="match status" value="1"/>
</dbReference>
<dbReference type="OrthoDB" id="636685at2759"/>
<proteinExistence type="predicted"/>
<feature type="compositionally biased region" description="Basic and acidic residues" evidence="1">
    <location>
        <begin position="300"/>
        <end position="311"/>
    </location>
</feature>
<keyword evidence="2" id="KW-0239">DNA-directed DNA polymerase</keyword>
<accession>A0A9P6WDI5</accession>
<organism evidence="2 3">
    <name type="scientific">Maudiozyma exigua</name>
    <name type="common">Yeast</name>
    <name type="synonym">Kazachstania exigua</name>
    <dbReference type="NCBI Taxonomy" id="34358"/>
    <lineage>
        <taxon>Eukaryota</taxon>
        <taxon>Fungi</taxon>
        <taxon>Dikarya</taxon>
        <taxon>Ascomycota</taxon>
        <taxon>Saccharomycotina</taxon>
        <taxon>Saccharomycetes</taxon>
        <taxon>Saccharomycetales</taxon>
        <taxon>Saccharomycetaceae</taxon>
        <taxon>Maudiozyma</taxon>
    </lineage>
</organism>
<reference evidence="2 3" key="1">
    <citation type="submission" date="2020-11" db="EMBL/GenBank/DDBJ databases">
        <title>Kefir isolates.</title>
        <authorList>
            <person name="Marcisauskas S."/>
            <person name="Kim Y."/>
            <person name="Blasche S."/>
        </authorList>
    </citation>
    <scope>NUCLEOTIDE SEQUENCE [LARGE SCALE GENOMIC DNA]</scope>
    <source>
        <strain evidence="2 3">OG2</strain>
    </source>
</reference>
<evidence type="ECO:0000313" key="2">
    <source>
        <dbReference type="EMBL" id="KAG0669394.1"/>
    </source>
</evidence>
<evidence type="ECO:0000313" key="3">
    <source>
        <dbReference type="Proteomes" id="UP000750334"/>
    </source>
</evidence>